<dbReference type="CDD" id="cd17535">
    <property type="entry name" value="REC_NarL-like"/>
    <property type="match status" value="1"/>
</dbReference>
<evidence type="ECO:0000256" key="3">
    <source>
        <dbReference type="PROSITE-ProRule" id="PRU00169"/>
    </source>
</evidence>
<comment type="caution">
    <text evidence="6">The sequence shown here is derived from an EMBL/GenBank/DDBJ whole genome shotgun (WGS) entry which is preliminary data.</text>
</comment>
<sequence>MLIESQPDLRFVGEAGDGAEALRVAAESRPEVILMDLRMPVMNGVIATAKLLADAGPEDPPKIIALTTFKQDKAIVDAMRAGASGYLLKSAEPEFLLATIRTVHRGHAVIAPEAAAAFFDRLIGAGNESAPDLSSISMLSGREQEVFFLVARGLGNVEVARELFLSEATVKSHVRSTLFKLGLKSRVQIVAFAYQHKLID</sequence>
<name>A0A7Y9LR85_9MICC</name>
<feature type="domain" description="HTH luxR-type" evidence="4">
    <location>
        <begin position="132"/>
        <end position="197"/>
    </location>
</feature>
<evidence type="ECO:0000313" key="6">
    <source>
        <dbReference type="EMBL" id="NYE94141.1"/>
    </source>
</evidence>
<accession>A0A7Y9LR85</accession>
<evidence type="ECO:0000313" key="7">
    <source>
        <dbReference type="Proteomes" id="UP000521748"/>
    </source>
</evidence>
<dbReference type="SMART" id="SM00448">
    <property type="entry name" value="REC"/>
    <property type="match status" value="1"/>
</dbReference>
<keyword evidence="7" id="KW-1185">Reference proteome</keyword>
<dbReference type="Proteomes" id="UP000521748">
    <property type="component" value="Unassembled WGS sequence"/>
</dbReference>
<dbReference type="Pfam" id="PF00196">
    <property type="entry name" value="GerE"/>
    <property type="match status" value="1"/>
</dbReference>
<organism evidence="6 7">
    <name type="scientific">Psychromicrobium silvestre</name>
    <dbReference type="NCBI Taxonomy" id="1645614"/>
    <lineage>
        <taxon>Bacteria</taxon>
        <taxon>Bacillati</taxon>
        <taxon>Actinomycetota</taxon>
        <taxon>Actinomycetes</taxon>
        <taxon>Micrococcales</taxon>
        <taxon>Micrococcaceae</taxon>
        <taxon>Psychromicrobium</taxon>
    </lineage>
</organism>
<feature type="modified residue" description="4-aspartylphosphate" evidence="3">
    <location>
        <position position="36"/>
    </location>
</feature>
<evidence type="ECO:0000256" key="1">
    <source>
        <dbReference type="ARBA" id="ARBA00022553"/>
    </source>
</evidence>
<dbReference type="PROSITE" id="PS50043">
    <property type="entry name" value="HTH_LUXR_2"/>
    <property type="match status" value="1"/>
</dbReference>
<dbReference type="RefSeq" id="WP_246279406.1">
    <property type="nucleotide sequence ID" value="NZ_JACBYQ010000001.1"/>
</dbReference>
<dbReference type="InterPro" id="IPR039420">
    <property type="entry name" value="WalR-like"/>
</dbReference>
<dbReference type="InterPro" id="IPR016032">
    <property type="entry name" value="Sig_transdc_resp-reg_C-effctor"/>
</dbReference>
<dbReference type="GO" id="GO:0000160">
    <property type="term" value="P:phosphorelay signal transduction system"/>
    <property type="evidence" value="ECO:0007669"/>
    <property type="project" value="InterPro"/>
</dbReference>
<dbReference type="SMART" id="SM00421">
    <property type="entry name" value="HTH_LUXR"/>
    <property type="match status" value="1"/>
</dbReference>
<dbReference type="PANTHER" id="PTHR43214:SF43">
    <property type="entry name" value="TWO-COMPONENT RESPONSE REGULATOR"/>
    <property type="match status" value="1"/>
</dbReference>
<dbReference type="InterPro" id="IPR011006">
    <property type="entry name" value="CheY-like_superfamily"/>
</dbReference>
<dbReference type="PRINTS" id="PR00038">
    <property type="entry name" value="HTHLUXR"/>
</dbReference>
<feature type="domain" description="Response regulatory" evidence="5">
    <location>
        <begin position="1"/>
        <end position="104"/>
    </location>
</feature>
<dbReference type="EMBL" id="JACBYQ010000001">
    <property type="protein sequence ID" value="NYE94141.1"/>
    <property type="molecule type" value="Genomic_DNA"/>
</dbReference>
<dbReference type="InterPro" id="IPR000792">
    <property type="entry name" value="Tscrpt_reg_LuxR_C"/>
</dbReference>
<dbReference type="PROSITE" id="PS50110">
    <property type="entry name" value="RESPONSE_REGULATORY"/>
    <property type="match status" value="1"/>
</dbReference>
<dbReference type="Pfam" id="PF00072">
    <property type="entry name" value="Response_reg"/>
    <property type="match status" value="1"/>
</dbReference>
<dbReference type="SUPFAM" id="SSF52172">
    <property type="entry name" value="CheY-like"/>
    <property type="match status" value="1"/>
</dbReference>
<dbReference type="CDD" id="cd06170">
    <property type="entry name" value="LuxR_C_like"/>
    <property type="match status" value="1"/>
</dbReference>
<dbReference type="PROSITE" id="PS00622">
    <property type="entry name" value="HTH_LUXR_1"/>
    <property type="match status" value="1"/>
</dbReference>
<dbReference type="GO" id="GO:0006355">
    <property type="term" value="P:regulation of DNA-templated transcription"/>
    <property type="evidence" value="ECO:0007669"/>
    <property type="project" value="InterPro"/>
</dbReference>
<keyword evidence="2 6" id="KW-0238">DNA-binding</keyword>
<dbReference type="SUPFAM" id="SSF46894">
    <property type="entry name" value="C-terminal effector domain of the bipartite response regulators"/>
    <property type="match status" value="1"/>
</dbReference>
<gene>
    <name evidence="6" type="ORF">FHU41_000362</name>
</gene>
<evidence type="ECO:0000259" key="4">
    <source>
        <dbReference type="PROSITE" id="PS50043"/>
    </source>
</evidence>
<keyword evidence="1 3" id="KW-0597">Phosphoprotein</keyword>
<dbReference type="Gene3D" id="3.40.50.2300">
    <property type="match status" value="1"/>
</dbReference>
<dbReference type="InterPro" id="IPR001789">
    <property type="entry name" value="Sig_transdc_resp-reg_receiver"/>
</dbReference>
<dbReference type="GO" id="GO:0003677">
    <property type="term" value="F:DNA binding"/>
    <property type="evidence" value="ECO:0007669"/>
    <property type="project" value="UniProtKB-KW"/>
</dbReference>
<protein>
    <submittedName>
        <fullName evidence="6">DNA-binding NarL/FixJ family response regulator</fullName>
    </submittedName>
</protein>
<evidence type="ECO:0000259" key="5">
    <source>
        <dbReference type="PROSITE" id="PS50110"/>
    </source>
</evidence>
<dbReference type="PANTHER" id="PTHR43214">
    <property type="entry name" value="TWO-COMPONENT RESPONSE REGULATOR"/>
    <property type="match status" value="1"/>
</dbReference>
<proteinExistence type="predicted"/>
<reference evidence="6 7" key="1">
    <citation type="submission" date="2020-07" db="EMBL/GenBank/DDBJ databases">
        <title>Sequencing the genomes of 1000 actinobacteria strains.</title>
        <authorList>
            <person name="Klenk H.-P."/>
        </authorList>
    </citation>
    <scope>NUCLEOTIDE SEQUENCE [LARGE SCALE GENOMIC DNA]</scope>
    <source>
        <strain evidence="6 7">DSM 102047</strain>
    </source>
</reference>
<dbReference type="AlphaFoldDB" id="A0A7Y9LR85"/>
<dbReference type="InterPro" id="IPR058245">
    <property type="entry name" value="NreC/VraR/RcsB-like_REC"/>
</dbReference>
<evidence type="ECO:0000256" key="2">
    <source>
        <dbReference type="ARBA" id="ARBA00023125"/>
    </source>
</evidence>